<dbReference type="OrthoDB" id="2789670at2759"/>
<comment type="subcellular location">
    <subcellularLocation>
        <location evidence="3">Endoplasmic reticulum membrane</location>
        <topology evidence="3">Peripheral membrane protein</topology>
    </subcellularLocation>
    <subcellularLocation>
        <location evidence="2">Microsome membrane</location>
        <topology evidence="2">Peripheral membrane protein</topology>
    </subcellularLocation>
</comment>
<evidence type="ECO:0000256" key="9">
    <source>
        <dbReference type="ARBA" id="ARBA00023002"/>
    </source>
</evidence>
<evidence type="ECO:0000256" key="11">
    <source>
        <dbReference type="ARBA" id="ARBA00023033"/>
    </source>
</evidence>
<comment type="cofactor">
    <cofactor evidence="1">
        <name>heme</name>
        <dbReference type="ChEBI" id="CHEBI:30413"/>
    </cofactor>
</comment>
<dbReference type="PANTHER" id="PTHR24292:SF100">
    <property type="entry name" value="CYTOCHROME P450 6A16, ISOFORM B-RELATED"/>
    <property type="match status" value="1"/>
</dbReference>
<evidence type="ECO:0000256" key="8">
    <source>
        <dbReference type="ARBA" id="ARBA00022848"/>
    </source>
</evidence>
<dbReference type="GO" id="GO:0005789">
    <property type="term" value="C:endoplasmic reticulum membrane"/>
    <property type="evidence" value="ECO:0007669"/>
    <property type="project" value="UniProtKB-SubCell"/>
</dbReference>
<keyword evidence="10" id="KW-0408">Iron</keyword>
<evidence type="ECO:0000256" key="7">
    <source>
        <dbReference type="ARBA" id="ARBA00022824"/>
    </source>
</evidence>
<evidence type="ECO:0008006" key="15">
    <source>
        <dbReference type="Google" id="ProtNLM"/>
    </source>
</evidence>
<keyword evidence="11" id="KW-0503">Monooxygenase</keyword>
<dbReference type="SUPFAM" id="SSF48264">
    <property type="entry name" value="Cytochrome P450"/>
    <property type="match status" value="1"/>
</dbReference>
<comment type="caution">
    <text evidence="13">The sequence shown here is derived from an EMBL/GenBank/DDBJ whole genome shotgun (WGS) entry which is preliminary data.</text>
</comment>
<keyword evidence="12" id="KW-0472">Membrane</keyword>
<evidence type="ECO:0000313" key="14">
    <source>
        <dbReference type="Proteomes" id="UP000235965"/>
    </source>
</evidence>
<keyword evidence="6" id="KW-0479">Metal-binding</keyword>
<comment type="similarity">
    <text evidence="4">Belongs to the cytochrome P450 family.</text>
</comment>
<keyword evidence="14" id="KW-1185">Reference proteome</keyword>
<proteinExistence type="inferred from homology"/>
<sequence length="225" mass="26104">MVSLLKLRTVDAKVSEYFHSMVQDTVNYREKNNVKRNDFMQLLIQIKNRGKVEEEHGYLEQNGHGDLENKSDENGLSMNSLAAQAFVFFVAGFETSSTTMTLCLYELSLHQDIQERLREEIDIVLKKHDGKITYEAIQEMEYLDKVVSGKACTKFKYLNLLQRSLDHHKYTPFNYYPLQPNVSRSKTINLFPHRSIQFLLHWVFYVECCAAESVPSSGMSMVQTV</sequence>
<dbReference type="GO" id="GO:0020037">
    <property type="term" value="F:heme binding"/>
    <property type="evidence" value="ECO:0007669"/>
    <property type="project" value="InterPro"/>
</dbReference>
<reference evidence="13 14" key="1">
    <citation type="submission" date="2017-12" db="EMBL/GenBank/DDBJ databases">
        <title>Hemimetabolous genomes reveal molecular basis of termite eusociality.</title>
        <authorList>
            <person name="Harrison M.C."/>
            <person name="Jongepier E."/>
            <person name="Robertson H.M."/>
            <person name="Arning N."/>
            <person name="Bitard-Feildel T."/>
            <person name="Chao H."/>
            <person name="Childers C.P."/>
            <person name="Dinh H."/>
            <person name="Doddapaneni H."/>
            <person name="Dugan S."/>
            <person name="Gowin J."/>
            <person name="Greiner C."/>
            <person name="Han Y."/>
            <person name="Hu H."/>
            <person name="Hughes D.S.T."/>
            <person name="Huylmans A.-K."/>
            <person name="Kemena C."/>
            <person name="Kremer L.P.M."/>
            <person name="Lee S.L."/>
            <person name="Lopez-Ezquerra A."/>
            <person name="Mallet L."/>
            <person name="Monroy-Kuhn J.M."/>
            <person name="Moser A."/>
            <person name="Murali S.C."/>
            <person name="Muzny D.M."/>
            <person name="Otani S."/>
            <person name="Piulachs M.-D."/>
            <person name="Poelchau M."/>
            <person name="Qu J."/>
            <person name="Schaub F."/>
            <person name="Wada-Katsumata A."/>
            <person name="Worley K.C."/>
            <person name="Xie Q."/>
            <person name="Ylla G."/>
            <person name="Poulsen M."/>
            <person name="Gibbs R.A."/>
            <person name="Schal C."/>
            <person name="Richards S."/>
            <person name="Belles X."/>
            <person name="Korb J."/>
            <person name="Bornberg-Bauer E."/>
        </authorList>
    </citation>
    <scope>NUCLEOTIDE SEQUENCE [LARGE SCALE GENOMIC DNA]</scope>
    <source>
        <tissue evidence="13">Whole body</tissue>
    </source>
</reference>
<evidence type="ECO:0000256" key="2">
    <source>
        <dbReference type="ARBA" id="ARBA00004174"/>
    </source>
</evidence>
<dbReference type="GO" id="GO:0016705">
    <property type="term" value="F:oxidoreductase activity, acting on paired donors, with incorporation or reduction of molecular oxygen"/>
    <property type="evidence" value="ECO:0007669"/>
    <property type="project" value="InterPro"/>
</dbReference>
<gene>
    <name evidence="13" type="ORF">B7P43_G18276</name>
</gene>
<evidence type="ECO:0000256" key="6">
    <source>
        <dbReference type="ARBA" id="ARBA00022723"/>
    </source>
</evidence>
<dbReference type="STRING" id="105785.A0A2J7R001"/>
<dbReference type="InterPro" id="IPR001128">
    <property type="entry name" value="Cyt_P450"/>
</dbReference>
<dbReference type="Gene3D" id="1.10.630.10">
    <property type="entry name" value="Cytochrome P450"/>
    <property type="match status" value="1"/>
</dbReference>
<name>A0A2J7R001_9NEOP</name>
<keyword evidence="5" id="KW-0349">Heme</keyword>
<accession>A0A2J7R001</accession>
<evidence type="ECO:0000256" key="3">
    <source>
        <dbReference type="ARBA" id="ARBA00004406"/>
    </source>
</evidence>
<keyword evidence="8" id="KW-0492">Microsome</keyword>
<dbReference type="InterPro" id="IPR050476">
    <property type="entry name" value="Insect_CytP450_Detox"/>
</dbReference>
<evidence type="ECO:0000256" key="5">
    <source>
        <dbReference type="ARBA" id="ARBA00022617"/>
    </source>
</evidence>
<dbReference type="Proteomes" id="UP000235965">
    <property type="component" value="Unassembled WGS sequence"/>
</dbReference>
<dbReference type="GO" id="GO:0004497">
    <property type="term" value="F:monooxygenase activity"/>
    <property type="evidence" value="ECO:0007669"/>
    <property type="project" value="UniProtKB-KW"/>
</dbReference>
<dbReference type="AlphaFoldDB" id="A0A2J7R001"/>
<evidence type="ECO:0000256" key="1">
    <source>
        <dbReference type="ARBA" id="ARBA00001971"/>
    </source>
</evidence>
<dbReference type="PANTHER" id="PTHR24292">
    <property type="entry name" value="CYTOCHROME P450"/>
    <property type="match status" value="1"/>
</dbReference>
<evidence type="ECO:0000256" key="12">
    <source>
        <dbReference type="ARBA" id="ARBA00023136"/>
    </source>
</evidence>
<protein>
    <recommendedName>
        <fullName evidence="15">Cytochrome P450 6a14</fullName>
    </recommendedName>
</protein>
<organism evidence="13 14">
    <name type="scientific">Cryptotermes secundus</name>
    <dbReference type="NCBI Taxonomy" id="105785"/>
    <lineage>
        <taxon>Eukaryota</taxon>
        <taxon>Metazoa</taxon>
        <taxon>Ecdysozoa</taxon>
        <taxon>Arthropoda</taxon>
        <taxon>Hexapoda</taxon>
        <taxon>Insecta</taxon>
        <taxon>Pterygota</taxon>
        <taxon>Neoptera</taxon>
        <taxon>Polyneoptera</taxon>
        <taxon>Dictyoptera</taxon>
        <taxon>Blattodea</taxon>
        <taxon>Blattoidea</taxon>
        <taxon>Termitoidae</taxon>
        <taxon>Kalotermitidae</taxon>
        <taxon>Cryptotermitinae</taxon>
        <taxon>Cryptotermes</taxon>
    </lineage>
</organism>
<evidence type="ECO:0000256" key="10">
    <source>
        <dbReference type="ARBA" id="ARBA00023004"/>
    </source>
</evidence>
<keyword evidence="9" id="KW-0560">Oxidoreductase</keyword>
<dbReference type="InterPro" id="IPR036396">
    <property type="entry name" value="Cyt_P450_sf"/>
</dbReference>
<evidence type="ECO:0000313" key="13">
    <source>
        <dbReference type="EMBL" id="PNF34157.1"/>
    </source>
</evidence>
<evidence type="ECO:0000256" key="4">
    <source>
        <dbReference type="ARBA" id="ARBA00010617"/>
    </source>
</evidence>
<dbReference type="GO" id="GO:0005506">
    <property type="term" value="F:iron ion binding"/>
    <property type="evidence" value="ECO:0007669"/>
    <property type="project" value="InterPro"/>
</dbReference>
<dbReference type="Pfam" id="PF00067">
    <property type="entry name" value="p450"/>
    <property type="match status" value="1"/>
</dbReference>
<dbReference type="EMBL" id="NEVH01008544">
    <property type="protein sequence ID" value="PNF34157.1"/>
    <property type="molecule type" value="Genomic_DNA"/>
</dbReference>
<dbReference type="InParanoid" id="A0A2J7R001"/>
<keyword evidence="7" id="KW-0256">Endoplasmic reticulum</keyword>